<gene>
    <name evidence="1" type="ORF">SAMN06295920_103192</name>
</gene>
<evidence type="ECO:0000313" key="1">
    <source>
        <dbReference type="EMBL" id="SKB49323.1"/>
    </source>
</evidence>
<sequence length="155" mass="17056">MKIVPLTLREANDFVEQHHRHSARTSNDGGKFAIGIEVGGELVGAAIVGRPVARMLQRPGAAELLRCCVSPAAPRNACSRLEARCKRIWQQMGGTRLLTYTLARESGASLRATGAVREATVDAESWNRPSRRRAARSIEAEDKVRWSWTLPEIPA</sequence>
<dbReference type="Proteomes" id="UP000189818">
    <property type="component" value="Unassembled WGS sequence"/>
</dbReference>
<dbReference type="NCBIfam" id="NF045478">
    <property type="entry name" value="XF1762_fam"/>
    <property type="match status" value="1"/>
</dbReference>
<evidence type="ECO:0000313" key="2">
    <source>
        <dbReference type="Proteomes" id="UP000189818"/>
    </source>
</evidence>
<dbReference type="InterPro" id="IPR053780">
    <property type="entry name" value="Gp66-like"/>
</dbReference>
<keyword evidence="2" id="KW-1185">Reference proteome</keyword>
<organism evidence="1 2">
    <name type="scientific">Rhizorhabdus histidinilytica</name>
    <dbReference type="NCBI Taxonomy" id="439228"/>
    <lineage>
        <taxon>Bacteria</taxon>
        <taxon>Pseudomonadati</taxon>
        <taxon>Pseudomonadota</taxon>
        <taxon>Alphaproteobacteria</taxon>
        <taxon>Sphingomonadales</taxon>
        <taxon>Sphingomonadaceae</taxon>
        <taxon>Rhizorhabdus</taxon>
    </lineage>
</organism>
<dbReference type="OrthoDB" id="1653618at2"/>
<dbReference type="AlphaFoldDB" id="A0A1T5BQV0"/>
<accession>A0A1T5BQV0</accession>
<dbReference type="STRING" id="439228.SAMN06295920_103192"/>
<reference evidence="2" key="1">
    <citation type="submission" date="2017-02" db="EMBL/GenBank/DDBJ databases">
        <authorList>
            <person name="Varghese N."/>
            <person name="Submissions S."/>
        </authorList>
    </citation>
    <scope>NUCLEOTIDE SEQUENCE [LARGE SCALE GENOMIC DNA]</scope>
    <source>
        <strain evidence="2">UM2</strain>
    </source>
</reference>
<dbReference type="RefSeq" id="WP_079647517.1">
    <property type="nucleotide sequence ID" value="NZ_FUYM01000003.1"/>
</dbReference>
<name>A0A1T5BQV0_9SPHN</name>
<dbReference type="EMBL" id="FUYM01000003">
    <property type="protein sequence ID" value="SKB49323.1"/>
    <property type="molecule type" value="Genomic_DNA"/>
</dbReference>
<evidence type="ECO:0008006" key="3">
    <source>
        <dbReference type="Google" id="ProtNLM"/>
    </source>
</evidence>
<proteinExistence type="predicted"/>
<protein>
    <recommendedName>
        <fullName evidence="3">N-acetyltransferase domain-containing protein</fullName>
    </recommendedName>
</protein>